<proteinExistence type="predicted"/>
<dbReference type="EMBL" id="JFYZ01000002">
    <property type="protein sequence ID" value="EZP83681.1"/>
    <property type="molecule type" value="Genomic_DNA"/>
</dbReference>
<reference evidence="1 2" key="1">
    <citation type="submission" date="2014-03" db="EMBL/GenBank/DDBJ databases">
        <title>Whole genome sequence of Novosphingobium resinovorum KF1.</title>
        <authorList>
            <person name="Gan H.M."/>
            <person name="Gan H.Y."/>
            <person name="Chew T.H."/>
            <person name="Savka M.A."/>
        </authorList>
    </citation>
    <scope>NUCLEOTIDE SEQUENCE [LARGE SCALE GENOMIC DNA]</scope>
    <source>
        <strain evidence="1 2">KF1</strain>
    </source>
</reference>
<evidence type="ECO:0000313" key="2">
    <source>
        <dbReference type="Proteomes" id="UP000024329"/>
    </source>
</evidence>
<sequence>MALDCFASLAMTMGGCFRSCFDRLSMSGERKANYLDPARPELVEGPRAALSAYFHPASRASIATVEPSPTGFATAR</sequence>
<comment type="caution">
    <text evidence="1">The sequence shown here is derived from an EMBL/GenBank/DDBJ whole genome shotgun (WGS) entry which is preliminary data.</text>
</comment>
<gene>
    <name evidence="1" type="ORF">BV97_00868</name>
</gene>
<protein>
    <submittedName>
        <fullName evidence="1">Uncharacterized protein</fullName>
    </submittedName>
</protein>
<accession>A0A031K115</accession>
<name>A0A031K115_9SPHN</name>
<organism evidence="1 2">
    <name type="scientific">Novosphingobium resinovorum</name>
    <dbReference type="NCBI Taxonomy" id="158500"/>
    <lineage>
        <taxon>Bacteria</taxon>
        <taxon>Pseudomonadati</taxon>
        <taxon>Pseudomonadota</taxon>
        <taxon>Alphaproteobacteria</taxon>
        <taxon>Sphingomonadales</taxon>
        <taxon>Sphingomonadaceae</taxon>
        <taxon>Novosphingobium</taxon>
    </lineage>
</organism>
<dbReference type="AlphaFoldDB" id="A0A031K115"/>
<evidence type="ECO:0000313" key="1">
    <source>
        <dbReference type="EMBL" id="EZP83681.1"/>
    </source>
</evidence>
<dbReference type="Proteomes" id="UP000024329">
    <property type="component" value="Unassembled WGS sequence"/>
</dbReference>